<dbReference type="Proteomes" id="UP000253490">
    <property type="component" value="Unassembled WGS sequence"/>
</dbReference>
<dbReference type="InterPro" id="IPR009835">
    <property type="entry name" value="SrtB"/>
</dbReference>
<evidence type="ECO:0000256" key="2">
    <source>
        <dbReference type="SAM" id="Phobius"/>
    </source>
</evidence>
<name>A0A366I859_9FIRM</name>
<keyword evidence="4" id="KW-1185">Reference proteome</keyword>
<keyword evidence="2" id="KW-0812">Transmembrane</keyword>
<dbReference type="CDD" id="cd05826">
    <property type="entry name" value="Sortase_B"/>
    <property type="match status" value="1"/>
</dbReference>
<evidence type="ECO:0000256" key="1">
    <source>
        <dbReference type="PIRSR" id="PIRSR605754-1"/>
    </source>
</evidence>
<dbReference type="SUPFAM" id="SSF63817">
    <property type="entry name" value="Sortase"/>
    <property type="match status" value="1"/>
</dbReference>
<feature type="active site" description="Acyl-thioester intermediate" evidence="1">
    <location>
        <position position="232"/>
    </location>
</feature>
<sequence>MKVSELILKVANGLISFVIILSLSLAGLYAAYALWDNSLIYAAVDDAQADMLKLKPQEDKPTFDELLAINPDVQAWLTLDNTNIDYPVLQGETNLNYINTDVYGNFALAGSIFLDSRNDGDFYDTYSLLYGHHMDNGKMFGDLSLYKEEAFFKENKTGTLILPDRVYKLEIYACLLVSSSEEAIFNPKRWQDNIDDLLQFADSNALYLNEVAIENAMNSTDGDPQILALTTCSSEFTDARTVILAVMEPYVQQQNRTVE</sequence>
<keyword evidence="2" id="KW-1133">Transmembrane helix</keyword>
<evidence type="ECO:0000313" key="3">
    <source>
        <dbReference type="EMBL" id="RBP64491.1"/>
    </source>
</evidence>
<dbReference type="AlphaFoldDB" id="A0A366I859"/>
<protein>
    <submittedName>
        <fullName evidence="3">Sortase B</fullName>
    </submittedName>
</protein>
<dbReference type="InterPro" id="IPR023365">
    <property type="entry name" value="Sortase_dom-sf"/>
</dbReference>
<feature type="transmembrane region" description="Helical" evidence="2">
    <location>
        <begin position="12"/>
        <end position="35"/>
    </location>
</feature>
<keyword evidence="2" id="KW-0472">Membrane</keyword>
<dbReference type="OrthoDB" id="9806013at2"/>
<comment type="caution">
    <text evidence="3">The sequence shown here is derived from an EMBL/GenBank/DDBJ whole genome shotgun (WGS) entry which is preliminary data.</text>
</comment>
<reference evidence="3 4" key="1">
    <citation type="submission" date="2018-06" db="EMBL/GenBank/DDBJ databases">
        <title>Genomic Encyclopedia of Type Strains, Phase IV (KMG-IV): sequencing the most valuable type-strain genomes for metagenomic binning, comparative biology and taxonomic classification.</title>
        <authorList>
            <person name="Goeker M."/>
        </authorList>
    </citation>
    <scope>NUCLEOTIDE SEQUENCE [LARGE SCALE GENOMIC DNA]</scope>
    <source>
        <strain evidence="3 4">DSM 22112</strain>
    </source>
</reference>
<dbReference type="NCBIfam" id="TIGR03064">
    <property type="entry name" value="sortase_srtB"/>
    <property type="match status" value="1"/>
</dbReference>
<dbReference type="GO" id="GO:0016787">
    <property type="term" value="F:hydrolase activity"/>
    <property type="evidence" value="ECO:0007669"/>
    <property type="project" value="UniProtKB-KW"/>
</dbReference>
<feature type="active site" description="Proton donor/acceptor" evidence="1">
    <location>
        <position position="132"/>
    </location>
</feature>
<dbReference type="EMBL" id="QNRX01000008">
    <property type="protein sequence ID" value="RBP64491.1"/>
    <property type="molecule type" value="Genomic_DNA"/>
</dbReference>
<gene>
    <name evidence="3" type="ORF">DES36_108116</name>
</gene>
<organism evidence="3 4">
    <name type="scientific">Alkalibaculum bacchi</name>
    <dbReference type="NCBI Taxonomy" id="645887"/>
    <lineage>
        <taxon>Bacteria</taxon>
        <taxon>Bacillati</taxon>
        <taxon>Bacillota</taxon>
        <taxon>Clostridia</taxon>
        <taxon>Eubacteriales</taxon>
        <taxon>Eubacteriaceae</taxon>
        <taxon>Alkalibaculum</taxon>
    </lineage>
</organism>
<accession>A0A366I859</accession>
<dbReference type="RefSeq" id="WP_113920640.1">
    <property type="nucleotide sequence ID" value="NZ_QNRX01000008.1"/>
</dbReference>
<proteinExistence type="predicted"/>
<evidence type="ECO:0000313" key="4">
    <source>
        <dbReference type="Proteomes" id="UP000253490"/>
    </source>
</evidence>
<dbReference type="Gene3D" id="2.40.260.10">
    <property type="entry name" value="Sortase"/>
    <property type="match status" value="1"/>
</dbReference>